<evidence type="ECO:0000259" key="2">
    <source>
        <dbReference type="PROSITE" id="PS50994"/>
    </source>
</evidence>
<evidence type="ECO:0000256" key="1">
    <source>
        <dbReference type="SAM" id="MobiDB-lite"/>
    </source>
</evidence>
<dbReference type="RefSeq" id="WP_343959609.1">
    <property type="nucleotide sequence ID" value="NZ_BAAAMN010000055.1"/>
</dbReference>
<reference evidence="4" key="1">
    <citation type="journal article" date="2019" name="Int. J. Syst. Evol. Microbiol.">
        <title>The Global Catalogue of Microorganisms (GCM) 10K type strain sequencing project: providing services to taxonomists for standard genome sequencing and annotation.</title>
        <authorList>
            <consortium name="The Broad Institute Genomics Platform"/>
            <consortium name="The Broad Institute Genome Sequencing Center for Infectious Disease"/>
            <person name="Wu L."/>
            <person name="Ma J."/>
        </authorList>
    </citation>
    <scope>NUCLEOTIDE SEQUENCE [LARGE SCALE GENOMIC DNA]</scope>
    <source>
        <strain evidence="4">JCM 13595</strain>
    </source>
</reference>
<dbReference type="InterPro" id="IPR054353">
    <property type="entry name" value="IstA-like_C"/>
</dbReference>
<keyword evidence="4" id="KW-1185">Reference proteome</keyword>
<evidence type="ECO:0000313" key="4">
    <source>
        <dbReference type="Proteomes" id="UP001501461"/>
    </source>
</evidence>
<name>A0ABP5GDG8_9MICC</name>
<dbReference type="NCBIfam" id="NF033546">
    <property type="entry name" value="transpos_IS21"/>
    <property type="match status" value="1"/>
</dbReference>
<protein>
    <submittedName>
        <fullName evidence="3">IS21 family transposase</fullName>
    </submittedName>
</protein>
<sequence length="535" mass="59770">MVDHKRIMSLLIQGVSYSDIAARCRCSRATISKINRVVKDHQFTVNQVETLGPEELAGLFPDQRSGVSAGFVEPDFTAITDRRIRRGGKSTLKVEWERYTAADAPPGLRFYSYQQFCARFNDYAQVHNLTEKLSHEPGQCLFVDWAGSTMALVDPLTDQTTKVSVFVACLPYSGMIFAKGFLDEKLSSWLRAHQDAFAYLGGVPEIIVPDNTSTASVRIHVDEAARKVQETYFAFADYHDCAVVPTRVNRPKDKAAVETAVGIVDRWVIEYLEIEQFHSLTELNEAIATRIDHINAQPFRGGETTRFAELAAFEAPHLQSLPERAWTQSVWRKAKVAPDYHIQVDHRRYSVPYTYVGTTVDVQLTDTEVLISADNQRIAAHHRNTGRKGSYTTDATHAPANHQLTASVWSRDRFINWATRIGPATVQVITAILDAARIEAQAYATCNNILARSKQQRQRLEDACQQILDRGLAPSYTSVRTMMQALASNRINPTTPRPAETGDIPELPSTVASRSGHVRGPDHFRATGLTGQEAR</sequence>
<gene>
    <name evidence="3" type="primary">istA_2</name>
    <name evidence="3" type="ORF">GCM10009720_26830</name>
</gene>
<accession>A0ABP5GDG8</accession>
<dbReference type="SUPFAM" id="SSF53098">
    <property type="entry name" value="Ribonuclease H-like"/>
    <property type="match status" value="1"/>
</dbReference>
<dbReference type="PROSITE" id="PS50994">
    <property type="entry name" value="INTEGRASE"/>
    <property type="match status" value="1"/>
</dbReference>
<organism evidence="3 4">
    <name type="scientific">Yaniella flava</name>
    <dbReference type="NCBI Taxonomy" id="287930"/>
    <lineage>
        <taxon>Bacteria</taxon>
        <taxon>Bacillati</taxon>
        <taxon>Actinomycetota</taxon>
        <taxon>Actinomycetes</taxon>
        <taxon>Micrococcales</taxon>
        <taxon>Micrococcaceae</taxon>
        <taxon>Yaniella</taxon>
    </lineage>
</organism>
<dbReference type="InterPro" id="IPR001584">
    <property type="entry name" value="Integrase_cat-core"/>
</dbReference>
<comment type="caution">
    <text evidence="3">The sequence shown here is derived from an EMBL/GenBank/DDBJ whole genome shotgun (WGS) entry which is preliminary data.</text>
</comment>
<proteinExistence type="predicted"/>
<dbReference type="InterPro" id="IPR012337">
    <property type="entry name" value="RNaseH-like_sf"/>
</dbReference>
<feature type="region of interest" description="Disordered" evidence="1">
    <location>
        <begin position="490"/>
        <end position="535"/>
    </location>
</feature>
<evidence type="ECO:0000313" key="3">
    <source>
        <dbReference type="EMBL" id="GAA2044535.1"/>
    </source>
</evidence>
<dbReference type="Proteomes" id="UP001501461">
    <property type="component" value="Unassembled WGS sequence"/>
</dbReference>
<dbReference type="EMBL" id="BAAAMN010000055">
    <property type="protein sequence ID" value="GAA2044535.1"/>
    <property type="molecule type" value="Genomic_DNA"/>
</dbReference>
<feature type="domain" description="Integrase catalytic" evidence="2">
    <location>
        <begin position="133"/>
        <end position="317"/>
    </location>
</feature>
<dbReference type="PANTHER" id="PTHR35004">
    <property type="entry name" value="TRANSPOSASE RV3428C-RELATED"/>
    <property type="match status" value="1"/>
</dbReference>
<dbReference type="PANTHER" id="PTHR35004:SF8">
    <property type="entry name" value="TRANSPOSASE RV3428C-RELATED"/>
    <property type="match status" value="1"/>
</dbReference>
<dbReference type="Pfam" id="PF22483">
    <property type="entry name" value="Mu-transpos_C_2"/>
    <property type="match status" value="1"/>
</dbReference>